<feature type="chain" id="PRO_5012104257" evidence="7">
    <location>
        <begin position="19"/>
        <end position="443"/>
    </location>
</feature>
<evidence type="ECO:0000256" key="1">
    <source>
        <dbReference type="ARBA" id="ARBA00011073"/>
    </source>
</evidence>
<dbReference type="PANTHER" id="PTHR43806">
    <property type="entry name" value="PEPTIDASE S8"/>
    <property type="match status" value="1"/>
</dbReference>
<keyword evidence="3 5" id="KW-0378">Hydrolase</keyword>
<keyword evidence="2 5" id="KW-0645">Protease</keyword>
<dbReference type="Proteomes" id="UP000198287">
    <property type="component" value="Unassembled WGS sequence"/>
</dbReference>
<protein>
    <submittedName>
        <fullName evidence="9">Bacillopeptidase F</fullName>
    </submittedName>
</protein>
<comment type="caution">
    <text evidence="9">The sequence shown here is derived from an EMBL/GenBank/DDBJ whole genome shotgun (WGS) entry which is preliminary data.</text>
</comment>
<feature type="domain" description="Peptidase S8/S53" evidence="8">
    <location>
        <begin position="163"/>
        <end position="416"/>
    </location>
</feature>
<dbReference type="Pfam" id="PF00082">
    <property type="entry name" value="Peptidase_S8"/>
    <property type="match status" value="1"/>
</dbReference>
<keyword evidence="7" id="KW-0732">Signal</keyword>
<keyword evidence="10" id="KW-1185">Reference proteome</keyword>
<proteinExistence type="inferred from homology"/>
<dbReference type="AlphaFoldDB" id="A0A226F2M0"/>
<dbReference type="InterPro" id="IPR050131">
    <property type="entry name" value="Peptidase_S8_subtilisin-like"/>
</dbReference>
<dbReference type="InterPro" id="IPR022398">
    <property type="entry name" value="Peptidase_S8_His-AS"/>
</dbReference>
<accession>A0A226F2M0</accession>
<reference evidence="9 10" key="1">
    <citation type="submission" date="2015-12" db="EMBL/GenBank/DDBJ databases">
        <title>The genome of Folsomia candida.</title>
        <authorList>
            <person name="Faddeeva A."/>
            <person name="Derks M.F."/>
            <person name="Anvar Y."/>
            <person name="Smit S."/>
            <person name="Van Straalen N."/>
            <person name="Roelofs D."/>
        </authorList>
    </citation>
    <scope>NUCLEOTIDE SEQUENCE [LARGE SCALE GENOMIC DNA]</scope>
    <source>
        <strain evidence="9 10">VU population</strain>
        <tissue evidence="9">Whole body</tissue>
    </source>
</reference>
<comment type="similarity">
    <text evidence="1 5 6">Belongs to the peptidase S8 family.</text>
</comment>
<name>A0A226F2M0_FOLCA</name>
<evidence type="ECO:0000256" key="7">
    <source>
        <dbReference type="SAM" id="SignalP"/>
    </source>
</evidence>
<dbReference type="Gene3D" id="3.40.50.200">
    <property type="entry name" value="Peptidase S8/S53 domain"/>
    <property type="match status" value="1"/>
</dbReference>
<dbReference type="PANTHER" id="PTHR43806:SF67">
    <property type="entry name" value="EGF-LIKE DOMAIN-CONTAINING PROTEIN"/>
    <property type="match status" value="1"/>
</dbReference>
<dbReference type="PROSITE" id="PS00137">
    <property type="entry name" value="SUBTILASE_HIS"/>
    <property type="match status" value="1"/>
</dbReference>
<dbReference type="InterPro" id="IPR023828">
    <property type="entry name" value="Peptidase_S8_Ser-AS"/>
</dbReference>
<dbReference type="EMBL" id="LNIX01000001">
    <property type="protein sequence ID" value="OXA64045.1"/>
    <property type="molecule type" value="Genomic_DNA"/>
</dbReference>
<feature type="active site" description="Charge relay system" evidence="5">
    <location>
        <position position="172"/>
    </location>
</feature>
<evidence type="ECO:0000313" key="10">
    <source>
        <dbReference type="Proteomes" id="UP000198287"/>
    </source>
</evidence>
<dbReference type="PROSITE" id="PS51892">
    <property type="entry name" value="SUBTILASE"/>
    <property type="match status" value="1"/>
</dbReference>
<dbReference type="InterPro" id="IPR015500">
    <property type="entry name" value="Peptidase_S8_subtilisin-rel"/>
</dbReference>
<feature type="signal peptide" evidence="7">
    <location>
        <begin position="1"/>
        <end position="18"/>
    </location>
</feature>
<dbReference type="OrthoDB" id="7775224at2759"/>
<dbReference type="InterPro" id="IPR000209">
    <property type="entry name" value="Peptidase_S8/S53_dom"/>
</dbReference>
<dbReference type="GO" id="GO:0004252">
    <property type="term" value="F:serine-type endopeptidase activity"/>
    <property type="evidence" value="ECO:0007669"/>
    <property type="project" value="UniProtKB-UniRule"/>
</dbReference>
<evidence type="ECO:0000256" key="3">
    <source>
        <dbReference type="ARBA" id="ARBA00022801"/>
    </source>
</evidence>
<feature type="active site" description="Charge relay system" evidence="5">
    <location>
        <position position="368"/>
    </location>
</feature>
<dbReference type="InterPro" id="IPR036852">
    <property type="entry name" value="Peptidase_S8/S53_dom_sf"/>
</dbReference>
<dbReference type="SUPFAM" id="SSF52743">
    <property type="entry name" value="Subtilisin-like"/>
    <property type="match status" value="1"/>
</dbReference>
<evidence type="ECO:0000313" key="9">
    <source>
        <dbReference type="EMBL" id="OXA64045.1"/>
    </source>
</evidence>
<dbReference type="PRINTS" id="PR00723">
    <property type="entry name" value="SUBTILISIN"/>
</dbReference>
<dbReference type="GO" id="GO:0006508">
    <property type="term" value="P:proteolysis"/>
    <property type="evidence" value="ECO:0007669"/>
    <property type="project" value="UniProtKB-KW"/>
</dbReference>
<evidence type="ECO:0000256" key="6">
    <source>
        <dbReference type="RuleBase" id="RU003355"/>
    </source>
</evidence>
<dbReference type="InterPro" id="IPR023827">
    <property type="entry name" value="Peptidase_S8_Asp-AS"/>
</dbReference>
<gene>
    <name evidence="9" type="ORF">Fcan01_00695</name>
</gene>
<evidence type="ECO:0000256" key="4">
    <source>
        <dbReference type="ARBA" id="ARBA00022825"/>
    </source>
</evidence>
<evidence type="ECO:0000256" key="5">
    <source>
        <dbReference type="PROSITE-ProRule" id="PRU01240"/>
    </source>
</evidence>
<dbReference type="PROSITE" id="PS00138">
    <property type="entry name" value="SUBTILASE_SER"/>
    <property type="match status" value="1"/>
</dbReference>
<dbReference type="PROSITE" id="PS00136">
    <property type="entry name" value="SUBTILASE_ASP"/>
    <property type="match status" value="1"/>
</dbReference>
<evidence type="ECO:0000256" key="2">
    <source>
        <dbReference type="ARBA" id="ARBA00022670"/>
    </source>
</evidence>
<organism evidence="9 10">
    <name type="scientific">Folsomia candida</name>
    <name type="common">Springtail</name>
    <dbReference type="NCBI Taxonomy" id="158441"/>
    <lineage>
        <taxon>Eukaryota</taxon>
        <taxon>Metazoa</taxon>
        <taxon>Ecdysozoa</taxon>
        <taxon>Arthropoda</taxon>
        <taxon>Hexapoda</taxon>
        <taxon>Collembola</taxon>
        <taxon>Entomobryomorpha</taxon>
        <taxon>Isotomoidea</taxon>
        <taxon>Isotomidae</taxon>
        <taxon>Proisotominae</taxon>
        <taxon>Folsomia</taxon>
    </lineage>
</organism>
<feature type="active site" description="Charge relay system" evidence="5">
    <location>
        <position position="207"/>
    </location>
</feature>
<keyword evidence="4 5" id="KW-0720">Serine protease</keyword>
<sequence length="443" mass="46696">MELKIFSILALGVALSSAGRIDLGLKRKVDMGLVAEAIIELPQIIGQIQSNKTLQALSGEAKVSALVITLKDLAFTTQSSIVAQAVAQDLEVKQFRAANIILVKGLTTSKLAALGKSEHDFIIREQHVASVDGGMATSYQNISTPQWGLAKMRVPEAWEITRGEGSVIGVIDTGVNLDHVALGVNSFAGAWLDPFYQTEKPTDKDGHGSHVTGTILGRENGIGVPPAAKWIACRGLDHHGIGSEASLTECAEFMLTAKPRPHIINNSWGGRSNSDWYQQQISAWRDAGMVPVFSIGNSGPGCESAKSPGDNFNVIAVGSTKEDDTVSHFSSRGPTANGLVKPDFAAPGSDIYSCGTGSDDYLFESGTSMAAPHMSGAIALYLSHNKNATFNMVYNAFADTAVCLPIGEEDESCGLPGGNTSCHNNAIGWGLIDVAAALKLRSG</sequence>
<evidence type="ECO:0000259" key="8">
    <source>
        <dbReference type="Pfam" id="PF00082"/>
    </source>
</evidence>